<evidence type="ECO:0000256" key="2">
    <source>
        <dbReference type="ARBA" id="ARBA00022980"/>
    </source>
</evidence>
<gene>
    <name evidence="5" type="primary">rpmI</name>
    <name evidence="8" type="ORF">AXK12_00855</name>
</gene>
<dbReference type="PANTHER" id="PTHR33343:SF1">
    <property type="entry name" value="LARGE RIBOSOMAL SUBUNIT PROTEIN BL35M"/>
    <property type="match status" value="1"/>
</dbReference>
<dbReference type="GO" id="GO:0003735">
    <property type="term" value="F:structural constituent of ribosome"/>
    <property type="evidence" value="ECO:0007669"/>
    <property type="project" value="InterPro"/>
</dbReference>
<dbReference type="OrthoDB" id="47476at2"/>
<accession>A0A139STY6</accession>
<evidence type="ECO:0000256" key="5">
    <source>
        <dbReference type="HAMAP-Rule" id="MF_00514"/>
    </source>
</evidence>
<evidence type="ECO:0000256" key="4">
    <source>
        <dbReference type="ARBA" id="ARBA00071664"/>
    </source>
</evidence>
<dbReference type="AlphaFoldDB" id="A0A139STY6"/>
<dbReference type="InterPro" id="IPR018265">
    <property type="entry name" value="Ribosomal_bL35_CS"/>
</dbReference>
<evidence type="ECO:0000313" key="9">
    <source>
        <dbReference type="Proteomes" id="UP000071392"/>
    </source>
</evidence>
<dbReference type="Proteomes" id="UP000071392">
    <property type="component" value="Unassembled WGS sequence"/>
</dbReference>
<evidence type="ECO:0000313" key="8">
    <source>
        <dbReference type="EMBL" id="KXU37942.1"/>
    </source>
</evidence>
<comment type="similarity">
    <text evidence="1 5 6">Belongs to the bacterial ribosomal protein bL35 family.</text>
</comment>
<name>A0A139STY6_9BACT</name>
<dbReference type="STRING" id="1548208.AXK12_00855"/>
<comment type="caution">
    <text evidence="8">The sequence shown here is derived from an EMBL/GenBank/DDBJ whole genome shotgun (WGS) entry which is preliminary data.</text>
</comment>
<dbReference type="PROSITE" id="PS00936">
    <property type="entry name" value="RIBOSOMAL_L35"/>
    <property type="match status" value="1"/>
</dbReference>
<sequence length="64" mass="7028">MQKTKKSVAKRFKLSATGKLMHRSPGTRHLASTKTSKQKRRLGQAKALAVGHAVPLKRCLPHGL</sequence>
<dbReference type="FunFam" id="4.10.410.60:FF:000001">
    <property type="entry name" value="50S ribosomal protein L35"/>
    <property type="match status" value="1"/>
</dbReference>
<keyword evidence="3 5" id="KW-0687">Ribonucleoprotein</keyword>
<evidence type="ECO:0000256" key="7">
    <source>
        <dbReference type="SAM" id="MobiDB-lite"/>
    </source>
</evidence>
<dbReference type="InterPro" id="IPR021137">
    <property type="entry name" value="Ribosomal_bL35-like"/>
</dbReference>
<proteinExistence type="inferred from homology"/>
<dbReference type="GO" id="GO:0015934">
    <property type="term" value="C:large ribosomal subunit"/>
    <property type="evidence" value="ECO:0007669"/>
    <property type="project" value="TreeGrafter"/>
</dbReference>
<protein>
    <recommendedName>
        <fullName evidence="4 5">Large ribosomal subunit protein bL35</fullName>
    </recommendedName>
</protein>
<dbReference type="EMBL" id="LSZP01000003">
    <property type="protein sequence ID" value="KXU37942.1"/>
    <property type="molecule type" value="Genomic_DNA"/>
</dbReference>
<organism evidence="8 9">
    <name type="scientific">Cephaloticoccus capnophilus</name>
    <dbReference type="NCBI Taxonomy" id="1548208"/>
    <lineage>
        <taxon>Bacteria</taxon>
        <taxon>Pseudomonadati</taxon>
        <taxon>Verrucomicrobiota</taxon>
        <taxon>Opitutia</taxon>
        <taxon>Opitutales</taxon>
        <taxon>Opitutaceae</taxon>
        <taxon>Cephaloticoccus</taxon>
    </lineage>
</organism>
<dbReference type="PANTHER" id="PTHR33343">
    <property type="entry name" value="54S RIBOSOMAL PROTEIN BL35M"/>
    <property type="match status" value="1"/>
</dbReference>
<dbReference type="Pfam" id="PF01632">
    <property type="entry name" value="Ribosomal_L35p"/>
    <property type="match status" value="1"/>
</dbReference>
<evidence type="ECO:0000256" key="3">
    <source>
        <dbReference type="ARBA" id="ARBA00023274"/>
    </source>
</evidence>
<feature type="region of interest" description="Disordered" evidence="7">
    <location>
        <begin position="16"/>
        <end position="45"/>
    </location>
</feature>
<dbReference type="Gene3D" id="4.10.410.60">
    <property type="match status" value="1"/>
</dbReference>
<evidence type="ECO:0000256" key="6">
    <source>
        <dbReference type="RuleBase" id="RU000568"/>
    </source>
</evidence>
<dbReference type="PRINTS" id="PR00064">
    <property type="entry name" value="RIBOSOMALL35"/>
</dbReference>
<evidence type="ECO:0000256" key="1">
    <source>
        <dbReference type="ARBA" id="ARBA00006598"/>
    </source>
</evidence>
<reference evidence="8 9" key="1">
    <citation type="submission" date="2016-02" db="EMBL/GenBank/DDBJ databases">
        <authorList>
            <person name="Wen L."/>
            <person name="He K."/>
            <person name="Yang H."/>
        </authorList>
    </citation>
    <scope>NUCLEOTIDE SEQUENCE [LARGE SCALE GENOMIC DNA]</scope>
    <source>
        <strain evidence="8 9">CV41</strain>
    </source>
</reference>
<keyword evidence="9" id="KW-1185">Reference proteome</keyword>
<dbReference type="HAMAP" id="MF_00514">
    <property type="entry name" value="Ribosomal_bL35"/>
    <property type="match status" value="1"/>
</dbReference>
<dbReference type="InterPro" id="IPR037229">
    <property type="entry name" value="Ribosomal_bL35_sf"/>
</dbReference>
<dbReference type="NCBIfam" id="TIGR00001">
    <property type="entry name" value="rpmI_bact"/>
    <property type="match status" value="1"/>
</dbReference>
<dbReference type="SUPFAM" id="SSF143034">
    <property type="entry name" value="L35p-like"/>
    <property type="match status" value="1"/>
</dbReference>
<keyword evidence="2 5" id="KW-0689">Ribosomal protein</keyword>
<dbReference type="InterPro" id="IPR001706">
    <property type="entry name" value="Ribosomal_bL35"/>
</dbReference>
<dbReference type="GO" id="GO:0006412">
    <property type="term" value="P:translation"/>
    <property type="evidence" value="ECO:0007669"/>
    <property type="project" value="UniProtKB-UniRule"/>
</dbReference>